<dbReference type="RefSeq" id="WP_021286654.1">
    <property type="nucleotide sequence ID" value="NZ_AUPZ01000002.1"/>
</dbReference>
<protein>
    <submittedName>
        <fullName evidence="2">Uncharacterized protein</fullName>
    </submittedName>
</protein>
<keyword evidence="1" id="KW-0472">Membrane</keyword>
<dbReference type="PATRIC" id="fig|1172190.3.peg.363"/>
<comment type="caution">
    <text evidence="2">The sequence shown here is derived from an EMBL/GenBank/DDBJ whole genome shotgun (WGS) entry which is preliminary data.</text>
</comment>
<dbReference type="eggNOG" id="ENOG50319QQ">
    <property type="taxonomic scope" value="Bacteria"/>
</dbReference>
<keyword evidence="1" id="KW-1133">Transmembrane helix</keyword>
<gene>
    <name evidence="2" type="ORF">M947_01865</name>
</gene>
<accession>T0KUA8</accession>
<feature type="transmembrane region" description="Helical" evidence="1">
    <location>
        <begin position="22"/>
        <end position="42"/>
    </location>
</feature>
<dbReference type="EMBL" id="AUPZ01000002">
    <property type="protein sequence ID" value="EQB40574.1"/>
    <property type="molecule type" value="Genomic_DNA"/>
</dbReference>
<dbReference type="OrthoDB" id="5339835at2"/>
<reference evidence="2 3" key="1">
    <citation type="submission" date="2013-07" db="EMBL/GenBank/DDBJ databases">
        <title>Sulfurimonas hongkongensis AST-10 Genome Sequencing.</title>
        <authorList>
            <person name="Cai L."/>
            <person name="Zhang T."/>
        </authorList>
    </citation>
    <scope>NUCLEOTIDE SEQUENCE [LARGE SCALE GENOMIC DNA]</scope>
    <source>
        <strain evidence="2 3">AST-10</strain>
    </source>
</reference>
<feature type="transmembrane region" description="Helical" evidence="1">
    <location>
        <begin position="48"/>
        <end position="65"/>
    </location>
</feature>
<dbReference type="Proteomes" id="UP000015520">
    <property type="component" value="Unassembled WGS sequence"/>
</dbReference>
<keyword evidence="3" id="KW-1185">Reference proteome</keyword>
<proteinExistence type="predicted"/>
<keyword evidence="1" id="KW-0812">Transmembrane</keyword>
<name>T0KUA8_9BACT</name>
<sequence length="109" mass="12809">MDNEILEMLEATPKLESKKCKIISFLIRVFLQFGIYIVALIVWYIQDYFIAIASLIASYIVMGIIRSKVRNSVIPPKQREHQYSDKEIADWFVAREFCFKTSKNELEVL</sequence>
<evidence type="ECO:0000313" key="3">
    <source>
        <dbReference type="Proteomes" id="UP000015520"/>
    </source>
</evidence>
<organism evidence="2 3">
    <name type="scientific">Sulfurimonas hongkongensis</name>
    <dbReference type="NCBI Taxonomy" id="1172190"/>
    <lineage>
        <taxon>Bacteria</taxon>
        <taxon>Pseudomonadati</taxon>
        <taxon>Campylobacterota</taxon>
        <taxon>Epsilonproteobacteria</taxon>
        <taxon>Campylobacterales</taxon>
        <taxon>Sulfurimonadaceae</taxon>
        <taxon>Sulfurimonas</taxon>
    </lineage>
</organism>
<dbReference type="STRING" id="1172190.M947_01865"/>
<evidence type="ECO:0000256" key="1">
    <source>
        <dbReference type="SAM" id="Phobius"/>
    </source>
</evidence>
<dbReference type="AlphaFoldDB" id="T0KUA8"/>
<evidence type="ECO:0000313" key="2">
    <source>
        <dbReference type="EMBL" id="EQB40574.1"/>
    </source>
</evidence>